<dbReference type="Proteomes" id="UP000636949">
    <property type="component" value="Unassembled WGS sequence"/>
</dbReference>
<dbReference type="RefSeq" id="WP_117002868.1">
    <property type="nucleotide sequence ID" value="NZ_BMJS01000017.1"/>
</dbReference>
<proteinExistence type="predicted"/>
<protein>
    <submittedName>
        <fullName evidence="3">Uncharacterized protein</fullName>
    </submittedName>
</protein>
<dbReference type="EMBL" id="BMJS01000017">
    <property type="protein sequence ID" value="GGF99678.1"/>
    <property type="molecule type" value="Genomic_DNA"/>
</dbReference>
<reference evidence="3" key="2">
    <citation type="submission" date="2020-09" db="EMBL/GenBank/DDBJ databases">
        <authorList>
            <person name="Sun Q."/>
            <person name="Zhou Y."/>
        </authorList>
    </citation>
    <scope>NUCLEOTIDE SEQUENCE</scope>
    <source>
        <strain evidence="3">CGMCC 1.15758</strain>
    </source>
</reference>
<feature type="signal peptide" evidence="2">
    <location>
        <begin position="1"/>
        <end position="19"/>
    </location>
</feature>
<reference evidence="3" key="1">
    <citation type="journal article" date="2014" name="Int. J. Syst. Evol. Microbiol.">
        <title>Complete genome sequence of Corynebacterium casei LMG S-19264T (=DSM 44701T), isolated from a smear-ripened cheese.</title>
        <authorList>
            <consortium name="US DOE Joint Genome Institute (JGI-PGF)"/>
            <person name="Walter F."/>
            <person name="Albersmeier A."/>
            <person name="Kalinowski J."/>
            <person name="Ruckert C."/>
        </authorList>
    </citation>
    <scope>NUCLEOTIDE SEQUENCE</scope>
    <source>
        <strain evidence="3">CGMCC 1.15758</strain>
    </source>
</reference>
<accession>A0A8J2Z4M4</accession>
<evidence type="ECO:0000256" key="2">
    <source>
        <dbReference type="SAM" id="SignalP"/>
    </source>
</evidence>
<keyword evidence="4" id="KW-1185">Reference proteome</keyword>
<sequence length="126" mass="13560">MRFLCVVLMSMALCAHVFAYDSSSDSSNNYNNPYSSNSDTNNTTNSTNNSTNNSNQGLLQDMNKKTSKGLKVFDKLLQDDGQSKQDFFADVGQNPTADQFEGGDGSGGPVENPFAKILGNDAQGNQ</sequence>
<feature type="region of interest" description="Disordered" evidence="1">
    <location>
        <begin position="23"/>
        <end position="64"/>
    </location>
</feature>
<feature type="region of interest" description="Disordered" evidence="1">
    <location>
        <begin position="84"/>
        <end position="126"/>
    </location>
</feature>
<evidence type="ECO:0000313" key="4">
    <source>
        <dbReference type="Proteomes" id="UP000636949"/>
    </source>
</evidence>
<keyword evidence="2" id="KW-0732">Signal</keyword>
<feature type="chain" id="PRO_5035200027" evidence="2">
    <location>
        <begin position="20"/>
        <end position="126"/>
    </location>
</feature>
<dbReference type="AlphaFoldDB" id="A0A8J2Z4M4"/>
<feature type="compositionally biased region" description="Low complexity" evidence="1">
    <location>
        <begin position="23"/>
        <end position="55"/>
    </location>
</feature>
<comment type="caution">
    <text evidence="3">The sequence shown here is derived from an EMBL/GenBank/DDBJ whole genome shotgun (WGS) entry which is preliminary data.</text>
</comment>
<gene>
    <name evidence="3" type="ORF">GCM10010995_16240</name>
</gene>
<evidence type="ECO:0000313" key="3">
    <source>
        <dbReference type="EMBL" id="GGF99678.1"/>
    </source>
</evidence>
<evidence type="ECO:0000256" key="1">
    <source>
        <dbReference type="SAM" id="MobiDB-lite"/>
    </source>
</evidence>
<name>A0A8J2Z4M4_9GAMM</name>
<organism evidence="3 4">
    <name type="scientific">Cysteiniphilum litorale</name>
    <dbReference type="NCBI Taxonomy" id="2056700"/>
    <lineage>
        <taxon>Bacteria</taxon>
        <taxon>Pseudomonadati</taxon>
        <taxon>Pseudomonadota</taxon>
        <taxon>Gammaproteobacteria</taxon>
        <taxon>Thiotrichales</taxon>
        <taxon>Fastidiosibacteraceae</taxon>
        <taxon>Cysteiniphilum</taxon>
    </lineage>
</organism>